<keyword evidence="2" id="KW-1003">Cell membrane</keyword>
<dbReference type="Proteomes" id="UP000199109">
    <property type="component" value="Unassembled WGS sequence"/>
</dbReference>
<dbReference type="InterPro" id="IPR004268">
    <property type="entry name" value="MurJ"/>
</dbReference>
<keyword evidence="12" id="KW-1185">Reference proteome</keyword>
<protein>
    <submittedName>
        <fullName evidence="11">Putative peptidoglycan lipid II flippase</fullName>
    </submittedName>
</protein>
<dbReference type="GO" id="GO:0008360">
    <property type="term" value="P:regulation of cell shape"/>
    <property type="evidence" value="ECO:0007669"/>
    <property type="project" value="UniProtKB-KW"/>
</dbReference>
<feature type="transmembrane region" description="Helical" evidence="10">
    <location>
        <begin position="194"/>
        <end position="217"/>
    </location>
</feature>
<evidence type="ECO:0000256" key="2">
    <source>
        <dbReference type="ARBA" id="ARBA00022475"/>
    </source>
</evidence>
<feature type="transmembrane region" description="Helical" evidence="10">
    <location>
        <begin position="389"/>
        <end position="408"/>
    </location>
</feature>
<evidence type="ECO:0000256" key="7">
    <source>
        <dbReference type="ARBA" id="ARBA00023136"/>
    </source>
</evidence>
<dbReference type="Pfam" id="PF03023">
    <property type="entry name" value="MurJ"/>
    <property type="match status" value="1"/>
</dbReference>
<feature type="transmembrane region" description="Helical" evidence="10">
    <location>
        <begin position="95"/>
        <end position="116"/>
    </location>
</feature>
<evidence type="ECO:0000256" key="5">
    <source>
        <dbReference type="ARBA" id="ARBA00022984"/>
    </source>
</evidence>
<evidence type="ECO:0000256" key="3">
    <source>
        <dbReference type="ARBA" id="ARBA00022692"/>
    </source>
</evidence>
<comment type="subcellular location">
    <subcellularLocation>
        <location evidence="1">Cell membrane</location>
        <topology evidence="1">Multi-pass membrane protein</topology>
    </subcellularLocation>
</comment>
<keyword evidence="4" id="KW-0133">Cell shape</keyword>
<dbReference type="PANTHER" id="PTHR43486:SF1">
    <property type="entry name" value="LIPID II FLIPPASE MURJ-RELATED"/>
    <property type="match status" value="1"/>
</dbReference>
<comment type="function">
    <text evidence="8">Involved in peptidoglycan biosynthesis. Transports lipid-linked peptidoglycan precursors from the inner to the outer leaflet of the cytoplasmic membrane.</text>
</comment>
<feature type="transmembrane region" description="Helical" evidence="10">
    <location>
        <begin position="141"/>
        <end position="162"/>
    </location>
</feature>
<evidence type="ECO:0000313" key="11">
    <source>
        <dbReference type="EMBL" id="SDE76498.1"/>
    </source>
</evidence>
<dbReference type="AlphaFoldDB" id="A0A1G7FKR5"/>
<sequence>MIPNKVLETFNRLSKNKVIQNLVLVSGITFLIKGLGFYKETMVAATFGLSELLDTFYIAILVPTLISNIFLGAYRSVFVPNYIAEMKIKGDKGSFQATSFLITVVVSFLFMGIAYLSTDTFLEELYPGHPSSYYTSVKQQFYVLLPCVIFWGLASLIGGLLNIADEYRLSTIGGIFTPLAIICCLIFFKDAFGNQVLAAGTVFGAFATLLYLLLVALSKKILFFGIPDFQNSNIKILFSQLPAKVSSSLLSGLNTMVDQFFAAQLVVGSIAALNYGLKIPAFLTGLLVIAFTNVLLPHFSRSILENRKKTFESLFKTLKIVFVSVAVLVLIGVLISHDLVAFLFERKEFDSEDTLVVARIQQIFLIYLPFSISGMIMVNFLTSINKNAVLAYISLIALVLNIILDYIFMQYYGILGIAICTTIVSILKSTTAAYYIFRLKLKEFG</sequence>
<feature type="transmembrane region" description="Helical" evidence="10">
    <location>
        <begin position="18"/>
        <end position="36"/>
    </location>
</feature>
<keyword evidence="3 10" id="KW-0812">Transmembrane</keyword>
<proteinExistence type="inferred from homology"/>
<dbReference type="OrthoDB" id="9786339at2"/>
<evidence type="ECO:0000256" key="1">
    <source>
        <dbReference type="ARBA" id="ARBA00004651"/>
    </source>
</evidence>
<evidence type="ECO:0000256" key="10">
    <source>
        <dbReference type="SAM" id="Phobius"/>
    </source>
</evidence>
<keyword evidence="7 10" id="KW-0472">Membrane</keyword>
<feature type="transmembrane region" description="Helical" evidence="10">
    <location>
        <begin position="56"/>
        <end position="74"/>
    </location>
</feature>
<evidence type="ECO:0000313" key="12">
    <source>
        <dbReference type="Proteomes" id="UP000199109"/>
    </source>
</evidence>
<keyword evidence="5" id="KW-0573">Peptidoglycan synthesis</keyword>
<accession>A0A1G7FKR5</accession>
<dbReference type="PRINTS" id="PR01806">
    <property type="entry name" value="VIRFACTRMVIN"/>
</dbReference>
<feature type="transmembrane region" description="Helical" evidence="10">
    <location>
        <begin position="414"/>
        <end position="437"/>
    </location>
</feature>
<feature type="transmembrane region" description="Helical" evidence="10">
    <location>
        <begin position="364"/>
        <end position="382"/>
    </location>
</feature>
<keyword evidence="6 10" id="KW-1133">Transmembrane helix</keyword>
<evidence type="ECO:0000256" key="9">
    <source>
        <dbReference type="ARBA" id="ARBA00061532"/>
    </source>
</evidence>
<evidence type="ECO:0000256" key="4">
    <source>
        <dbReference type="ARBA" id="ARBA00022960"/>
    </source>
</evidence>
<feature type="transmembrane region" description="Helical" evidence="10">
    <location>
        <begin position="249"/>
        <end position="273"/>
    </location>
</feature>
<dbReference type="RefSeq" id="WP_091870448.1">
    <property type="nucleotide sequence ID" value="NZ_FNAO01000007.1"/>
</dbReference>
<evidence type="ECO:0000256" key="6">
    <source>
        <dbReference type="ARBA" id="ARBA00022989"/>
    </source>
</evidence>
<evidence type="ECO:0000256" key="8">
    <source>
        <dbReference type="ARBA" id="ARBA00060041"/>
    </source>
</evidence>
<reference evidence="11 12" key="1">
    <citation type="submission" date="2016-10" db="EMBL/GenBank/DDBJ databases">
        <authorList>
            <person name="de Groot N.N."/>
        </authorList>
    </citation>
    <scope>NUCLEOTIDE SEQUENCE [LARGE SCALE GENOMIC DNA]</scope>
    <source>
        <strain evidence="11 12">DSM 23421</strain>
    </source>
</reference>
<comment type="similarity">
    <text evidence="9">Belongs to the MurJ/MviN family.</text>
</comment>
<gene>
    <name evidence="11" type="ORF">SAMN05421636_107170</name>
</gene>
<dbReference type="PANTHER" id="PTHR43486">
    <property type="entry name" value="LIPID II FLIPPASE MURJ-RELATED"/>
    <property type="match status" value="1"/>
</dbReference>
<dbReference type="GO" id="GO:0009252">
    <property type="term" value="P:peptidoglycan biosynthetic process"/>
    <property type="evidence" value="ECO:0007669"/>
    <property type="project" value="UniProtKB-KW"/>
</dbReference>
<feature type="transmembrane region" description="Helical" evidence="10">
    <location>
        <begin position="279"/>
        <end position="299"/>
    </location>
</feature>
<name>A0A1G7FKR5_9FLAO</name>
<feature type="transmembrane region" description="Helical" evidence="10">
    <location>
        <begin position="320"/>
        <end position="344"/>
    </location>
</feature>
<organism evidence="11 12">
    <name type="scientific">Pricia antarctica</name>
    <dbReference type="NCBI Taxonomy" id="641691"/>
    <lineage>
        <taxon>Bacteria</taxon>
        <taxon>Pseudomonadati</taxon>
        <taxon>Bacteroidota</taxon>
        <taxon>Flavobacteriia</taxon>
        <taxon>Flavobacteriales</taxon>
        <taxon>Flavobacteriaceae</taxon>
        <taxon>Pricia</taxon>
    </lineage>
</organism>
<dbReference type="GO" id="GO:0005886">
    <property type="term" value="C:plasma membrane"/>
    <property type="evidence" value="ECO:0007669"/>
    <property type="project" value="UniProtKB-SubCell"/>
</dbReference>
<dbReference type="EMBL" id="FNAO01000007">
    <property type="protein sequence ID" value="SDE76498.1"/>
    <property type="molecule type" value="Genomic_DNA"/>
</dbReference>
<feature type="transmembrane region" description="Helical" evidence="10">
    <location>
        <begin position="169"/>
        <end position="188"/>
    </location>
</feature>
<dbReference type="STRING" id="641691.SAMN05421636_107170"/>